<dbReference type="InterPro" id="IPR027073">
    <property type="entry name" value="5_3_exoribonuclease"/>
</dbReference>
<sequence length="759" mass="90107">MYILLAMGIEKFFNVVRKQYNIVQDIYHPYNKIRCEHFFIDFNSIIHFVSQDIIANINAKMLEELEKLGENEEQMSNLQKSYNDKYTNKYMNRLITKAVIDQLLSNITVLINPHFLKTLYIGIDGIPSKSKMAEQKNRRYSAEYFAKMQEQIAQRYKNKLTPHQRWYEAGKIRWSKSNITVGTPFMHYFCEQLKSKATLDAIHHAVPKIEQIIISDVYEPGEGEIKIFRYLLGITGYKPTDNIIVYSPDADMILLCLLTRFENLSVLRYDQQLSETDDHAVYNHVDIDKLKLCMVEYIRTTHKIAINAEHTDVTSVYRDIVFIFTIFGDDFLHKIESYNVKNDIQLLFDKYAQLLAKTQQRDDKYIITPQINGKRYTINYPVFIMYLHLLSADEPAILRRNYYQERYANYNHIIKSVTIYLAKNHIHKYKTDNIEQFIEDYNCSRILDALYVATKVRKEDEMRQTVYKIYPVFLHNIKERDGLTFTQLIEKIKNNTKKHIMIRHYLLYSADISVDRIVKDPFHAAHDVKLMELKPFVHSINNPYHKKITSGMNDYEKEIYKLEKLLDEYHELSGDSEIKTSAEYYRAYFDIDANNHIALYPIVEKYITGLTWINDYYFNDVMYTDWYYDINGAPLITEIYRTLLMNKTAIKNVTKNISTYTTEIEFTPLEQLIFITPWNTNNHYLLDMVNKQTKQQLIKYIDSSDDFVKIDIDNKNNIDCRGAKYFNKCIVRNKYDHRLTIAAVRHIISLEEQAKIFKF</sequence>
<name>A0A3G4ZYV0_9VIRU</name>
<feature type="domain" description="Xrn1 helical" evidence="6">
    <location>
        <begin position="583"/>
        <end position="683"/>
    </location>
</feature>
<dbReference type="GO" id="GO:0000956">
    <property type="term" value="P:nuclear-transcribed mRNA catabolic process"/>
    <property type="evidence" value="ECO:0007669"/>
    <property type="project" value="TreeGrafter"/>
</dbReference>
<dbReference type="GO" id="GO:0003723">
    <property type="term" value="F:RNA binding"/>
    <property type="evidence" value="ECO:0007669"/>
    <property type="project" value="TreeGrafter"/>
</dbReference>
<evidence type="ECO:0000259" key="5">
    <source>
        <dbReference type="Pfam" id="PF03159"/>
    </source>
</evidence>
<dbReference type="InterPro" id="IPR004859">
    <property type="entry name" value="Xrn1_N"/>
</dbReference>
<protein>
    <submittedName>
        <fullName evidence="7">Putative 5'-3'exonuclease20</fullName>
    </submittedName>
</protein>
<proteinExistence type="inferred from homology"/>
<dbReference type="Pfam" id="PF17846">
    <property type="entry name" value="XRN_M"/>
    <property type="match status" value="1"/>
</dbReference>
<dbReference type="EMBL" id="MK072135">
    <property type="protein sequence ID" value="AYV79181.1"/>
    <property type="molecule type" value="Genomic_DNA"/>
</dbReference>
<evidence type="ECO:0000256" key="1">
    <source>
        <dbReference type="ARBA" id="ARBA00022722"/>
    </source>
</evidence>
<comment type="similarity">
    <text evidence="4">Belongs to the 5'-3' exonuclease family.</text>
</comment>
<evidence type="ECO:0000313" key="7">
    <source>
        <dbReference type="EMBL" id="AYV79181.1"/>
    </source>
</evidence>
<evidence type="ECO:0000259" key="6">
    <source>
        <dbReference type="Pfam" id="PF17846"/>
    </source>
</evidence>
<keyword evidence="2" id="KW-0378">Hydrolase</keyword>
<evidence type="ECO:0000256" key="4">
    <source>
        <dbReference type="ARBA" id="ARBA00038299"/>
    </source>
</evidence>
<dbReference type="InterPro" id="IPR041412">
    <property type="entry name" value="Xrn1_helical"/>
</dbReference>
<evidence type="ECO:0000256" key="3">
    <source>
        <dbReference type="ARBA" id="ARBA00022839"/>
    </source>
</evidence>
<accession>A0A3G4ZYV0</accession>
<dbReference type="Pfam" id="PF03159">
    <property type="entry name" value="XRN_N"/>
    <property type="match status" value="1"/>
</dbReference>
<keyword evidence="1" id="KW-0540">Nuclease</keyword>
<feature type="domain" description="Xrn1 N-terminal" evidence="5">
    <location>
        <begin position="7"/>
        <end position="269"/>
    </location>
</feature>
<dbReference type="PANTHER" id="PTHR12341:SF7">
    <property type="entry name" value="5'-3' EXORIBONUCLEASE 1"/>
    <property type="match status" value="1"/>
</dbReference>
<dbReference type="Gene3D" id="3.40.50.12390">
    <property type="match status" value="1"/>
</dbReference>
<keyword evidence="3 7" id="KW-0269">Exonuclease</keyword>
<reference evidence="7" key="1">
    <citation type="submission" date="2018-10" db="EMBL/GenBank/DDBJ databases">
        <title>Hidden diversity of soil giant viruses.</title>
        <authorList>
            <person name="Schulz F."/>
            <person name="Alteio L."/>
            <person name="Goudeau D."/>
            <person name="Ryan E.M."/>
            <person name="Malmstrom R.R."/>
            <person name="Blanchard J."/>
            <person name="Woyke T."/>
        </authorList>
    </citation>
    <scope>NUCLEOTIDE SEQUENCE</scope>
    <source>
        <strain evidence="7">FNV1</strain>
    </source>
</reference>
<gene>
    <name evidence="7" type="ORF">Faunusvirus4_22</name>
</gene>
<organism evidence="7">
    <name type="scientific">Faunusvirus sp</name>
    <dbReference type="NCBI Taxonomy" id="2487766"/>
    <lineage>
        <taxon>Viruses</taxon>
        <taxon>Varidnaviria</taxon>
        <taxon>Bamfordvirae</taxon>
        <taxon>Nucleocytoviricota</taxon>
        <taxon>Megaviricetes</taxon>
        <taxon>Imitervirales</taxon>
        <taxon>Mimiviridae</taxon>
    </lineage>
</organism>
<evidence type="ECO:0000256" key="2">
    <source>
        <dbReference type="ARBA" id="ARBA00022801"/>
    </source>
</evidence>
<dbReference type="GO" id="GO:0004534">
    <property type="term" value="F:5'-3' RNA exonuclease activity"/>
    <property type="evidence" value="ECO:0007669"/>
    <property type="project" value="TreeGrafter"/>
</dbReference>
<dbReference type="PANTHER" id="PTHR12341">
    <property type="entry name" value="5'-&gt;3' EXORIBONUCLEASE"/>
    <property type="match status" value="1"/>
</dbReference>